<evidence type="ECO:0000313" key="2">
    <source>
        <dbReference type="Proteomes" id="UP000525329"/>
    </source>
</evidence>
<name>A0A853G6Q3_9GAMM</name>
<organism evidence="1 2">
    <name type="scientific">Candidatus Vesicomyosocius endoextente</name>
    <dbReference type="NCBI Taxonomy" id="2738853"/>
    <lineage>
        <taxon>Bacteria</taxon>
        <taxon>Pseudomonadati</taxon>
        <taxon>Pseudomonadota</taxon>
        <taxon>Gammaproteobacteria</taxon>
        <taxon>Candidatus Pseudothioglobaceae</taxon>
        <taxon>Candidatus Vesicomyidisocius</taxon>
    </lineage>
</organism>
<sequence length="71" mass="8112">MSILLTKLMLWFVILKDEREQLFARMLLASVNEYLVVSTISAHCLIGSATRKKLINILRPIQKTLNVLTTP</sequence>
<dbReference type="Proteomes" id="UP000525329">
    <property type="component" value="Unassembled WGS sequence"/>
</dbReference>
<protein>
    <submittedName>
        <fullName evidence="1">Uncharacterized protein</fullName>
    </submittedName>
</protein>
<comment type="caution">
    <text evidence="1">The sequence shown here is derived from an EMBL/GenBank/DDBJ whole genome shotgun (WGS) entry which is preliminary data.</text>
</comment>
<proteinExistence type="predicted"/>
<evidence type="ECO:0000313" key="1">
    <source>
        <dbReference type="EMBL" id="NYT52563.1"/>
    </source>
</evidence>
<accession>A0A853G6Q3</accession>
<dbReference type="EMBL" id="JACCHU010000002">
    <property type="protein sequence ID" value="NYT52563.1"/>
    <property type="molecule type" value="Genomic_DNA"/>
</dbReference>
<reference evidence="1 2" key="1">
    <citation type="submission" date="2020-05" db="EMBL/GenBank/DDBJ databases">
        <title>Horizontal transmission and recombination maintain forever young bacterial symbiont genomes.</title>
        <authorList>
            <person name="Russell S.L."/>
            <person name="Pepper-Tunick E."/>
            <person name="Svedberg J."/>
            <person name="Byrne A."/>
            <person name="Ruelas Castillo J."/>
            <person name="Vollmers C."/>
            <person name="Beinart R.A."/>
            <person name="Corbett-Detig R."/>
        </authorList>
    </citation>
    <scope>NUCLEOTIDE SEQUENCE [LARGE SCALE GENOMIC DNA]</scope>
    <source>
        <strain evidence="1">Monterey_2004</strain>
    </source>
</reference>
<dbReference type="AlphaFoldDB" id="A0A853G6Q3"/>
<gene>
    <name evidence="1" type="ORF">H0A74_03200</name>
</gene>